<proteinExistence type="predicted"/>
<sequence>MDSNNTPPDPDNTKTLKHHTNEDIERCYDIGRVVGDGNFAVVRECRRRDNGQTLAVKIVERSKLAGREHMMQNELWLRTAGRGRPTTRLKETRNGTKTMPQN</sequence>
<dbReference type="GO" id="GO:0005524">
    <property type="term" value="F:ATP binding"/>
    <property type="evidence" value="ECO:0007669"/>
    <property type="project" value="UniProtKB-UniRule"/>
</dbReference>
<dbReference type="Ensembl" id="ENSTRUT00000068274.1">
    <property type="protein sequence ID" value="ENSTRUP00000059548.1"/>
    <property type="gene ID" value="ENSTRUG00000025961.2"/>
</dbReference>
<reference evidence="4 5" key="1">
    <citation type="journal article" date="2011" name="Genome Biol. Evol.">
        <title>Integration of the genetic map and genome assembly of fugu facilitates insights into distinct features of genome evolution in teleosts and mammals.</title>
        <authorList>
            <person name="Kai W."/>
            <person name="Kikuchi K."/>
            <person name="Tohari S."/>
            <person name="Chew A.K."/>
            <person name="Tay A."/>
            <person name="Fujiwara A."/>
            <person name="Hosoya S."/>
            <person name="Suetake H."/>
            <person name="Naruse K."/>
            <person name="Brenner S."/>
            <person name="Suzuki Y."/>
            <person name="Venkatesh B."/>
        </authorList>
    </citation>
    <scope>NUCLEOTIDE SEQUENCE [LARGE SCALE GENOMIC DNA]</scope>
</reference>
<dbReference type="GO" id="GO:0004672">
    <property type="term" value="F:protein kinase activity"/>
    <property type="evidence" value="ECO:0007669"/>
    <property type="project" value="InterPro"/>
</dbReference>
<evidence type="ECO:0000256" key="2">
    <source>
        <dbReference type="SAM" id="MobiDB-lite"/>
    </source>
</evidence>
<keyword evidence="1" id="KW-0547">Nucleotide-binding</keyword>
<dbReference type="SUPFAM" id="SSF56112">
    <property type="entry name" value="Protein kinase-like (PK-like)"/>
    <property type="match status" value="1"/>
</dbReference>
<dbReference type="InterPro" id="IPR017441">
    <property type="entry name" value="Protein_kinase_ATP_BS"/>
</dbReference>
<feature type="binding site" evidence="1">
    <location>
        <position position="57"/>
    </location>
    <ligand>
        <name>ATP</name>
        <dbReference type="ChEBI" id="CHEBI:30616"/>
    </ligand>
</feature>
<protein>
    <submittedName>
        <fullName evidence="4">Doublecortin-like kinase 3</fullName>
    </submittedName>
</protein>
<dbReference type="Proteomes" id="UP000005226">
    <property type="component" value="Chromosome 12"/>
</dbReference>
<dbReference type="PROSITE" id="PS00107">
    <property type="entry name" value="PROTEIN_KINASE_ATP"/>
    <property type="match status" value="1"/>
</dbReference>
<feature type="region of interest" description="Disordered" evidence="2">
    <location>
        <begin position="79"/>
        <end position="102"/>
    </location>
</feature>
<accession>A0A674MEB7</accession>
<reference evidence="4" key="2">
    <citation type="submission" date="2025-08" db="UniProtKB">
        <authorList>
            <consortium name="Ensembl"/>
        </authorList>
    </citation>
    <scope>IDENTIFICATION</scope>
</reference>
<dbReference type="Gene3D" id="3.30.200.20">
    <property type="entry name" value="Phosphorylase Kinase, domain 1"/>
    <property type="match status" value="1"/>
</dbReference>
<dbReference type="InterPro" id="IPR011009">
    <property type="entry name" value="Kinase-like_dom_sf"/>
</dbReference>
<reference evidence="4" key="3">
    <citation type="submission" date="2025-09" db="UniProtKB">
        <authorList>
            <consortium name="Ensembl"/>
        </authorList>
    </citation>
    <scope>IDENTIFICATION</scope>
</reference>
<evidence type="ECO:0000256" key="1">
    <source>
        <dbReference type="PROSITE-ProRule" id="PRU10141"/>
    </source>
</evidence>
<evidence type="ECO:0000313" key="5">
    <source>
        <dbReference type="Proteomes" id="UP000005226"/>
    </source>
</evidence>
<dbReference type="InterPro" id="IPR000719">
    <property type="entry name" value="Prot_kinase_dom"/>
</dbReference>
<organism evidence="4 5">
    <name type="scientific">Takifugu rubripes</name>
    <name type="common">Japanese pufferfish</name>
    <name type="synonym">Fugu rubripes</name>
    <dbReference type="NCBI Taxonomy" id="31033"/>
    <lineage>
        <taxon>Eukaryota</taxon>
        <taxon>Metazoa</taxon>
        <taxon>Chordata</taxon>
        <taxon>Craniata</taxon>
        <taxon>Vertebrata</taxon>
        <taxon>Euteleostomi</taxon>
        <taxon>Actinopterygii</taxon>
        <taxon>Neopterygii</taxon>
        <taxon>Teleostei</taxon>
        <taxon>Neoteleostei</taxon>
        <taxon>Acanthomorphata</taxon>
        <taxon>Eupercaria</taxon>
        <taxon>Tetraodontiformes</taxon>
        <taxon>Tetradontoidea</taxon>
        <taxon>Tetraodontidae</taxon>
        <taxon>Takifugu</taxon>
    </lineage>
</organism>
<name>A0A674MEB7_TAKRU</name>
<dbReference type="GeneTree" id="ENSGT00940000159476"/>
<feature type="domain" description="Protein kinase" evidence="3">
    <location>
        <begin position="28"/>
        <end position="102"/>
    </location>
</feature>
<keyword evidence="1" id="KW-0067">ATP-binding</keyword>
<keyword evidence="5" id="KW-1185">Reference proteome</keyword>
<evidence type="ECO:0000313" key="4">
    <source>
        <dbReference type="Ensembl" id="ENSTRUP00000059548.1"/>
    </source>
</evidence>
<dbReference type="AlphaFoldDB" id="A0A674MEB7"/>
<evidence type="ECO:0000259" key="3">
    <source>
        <dbReference type="PROSITE" id="PS50011"/>
    </source>
</evidence>
<gene>
    <name evidence="4" type="primary">dclk3</name>
</gene>
<dbReference type="PROSITE" id="PS50011">
    <property type="entry name" value="PROTEIN_KINASE_DOM"/>
    <property type="match status" value="1"/>
</dbReference>